<dbReference type="Proteomes" id="UP000715441">
    <property type="component" value="Unassembled WGS sequence"/>
</dbReference>
<dbReference type="InterPro" id="IPR008928">
    <property type="entry name" value="6-hairpin_glycosidase_sf"/>
</dbReference>
<accession>A0ABX1JEZ7</accession>
<evidence type="ECO:0000313" key="4">
    <source>
        <dbReference type="Proteomes" id="UP000715441"/>
    </source>
</evidence>
<dbReference type="InterPro" id="IPR012341">
    <property type="entry name" value="6hp_glycosidase-like_sf"/>
</dbReference>
<proteinExistence type="predicted"/>
<evidence type="ECO:0000259" key="2">
    <source>
        <dbReference type="Pfam" id="PF19291"/>
    </source>
</evidence>
<gene>
    <name evidence="3" type="ORF">HFP15_33515</name>
</gene>
<evidence type="ECO:0000259" key="1">
    <source>
        <dbReference type="Pfam" id="PF00723"/>
    </source>
</evidence>
<name>A0ABX1JEZ7_9PSEU</name>
<protein>
    <submittedName>
        <fullName evidence="3">Glycoside hydrolase family 15 protein</fullName>
    </submittedName>
</protein>
<sequence length="601" mass="66916">MSAVLEDYALIGDTHTAALVSRDASVDWLCLPRFDSGACFAALLGDHRHGYWSLRPRGEGWHVRRRYRGDSLVLETTFSRGGEAVRVVDCMPVRGERPELVRRVEGVAGRVAMRCDLVPRPDYGSITPWLRADGRAWTMIAGPDRLTLDAGPPVTESTEDTLASEFAVGEGDVADFRLSWRTGPDSGTAWQGAGAVIDDTERWWRDWAARCAYDGPYRDAVVRSLLTLKALTYAPTGGTVAAPTTSLPERLDGVRNWDYRFCWLRDATFTLLALLDAGYEREAGEWREWLLRAVAGRPEQMQVSYGIDGRRRLPELELDWLPGYAGARPVRAGNAAAGQYQLDIYGEVMDALHQARAHGIPPDEDAWRLQRGLMDFLEGNWRDPDNGIWEMRGPRRQFTHSKVMAWAAADRAVRAVTDFGLDGPADRWRRLREEIFDEVCAKGYDPGRNTFVQHYGSTSLDAALLTIPNVGFLPAEDERMRGTVAAVEKDLAAGPLVWRYRGGGGESDGLPEGEGAFLACSFWLADNYILQGERDRGRELFERILGLRNDVGLLSEEYDPHERRLLGNFPQALSHIPLITTAFNLAGPGGPVQRRAVTGED</sequence>
<dbReference type="Pfam" id="PF19291">
    <property type="entry name" value="TREH_N"/>
    <property type="match status" value="1"/>
</dbReference>
<dbReference type="InterPro" id="IPR045582">
    <property type="entry name" value="Trehalase-like_N"/>
</dbReference>
<dbReference type="Gene3D" id="1.50.10.10">
    <property type="match status" value="1"/>
</dbReference>
<dbReference type="GO" id="GO:0016787">
    <property type="term" value="F:hydrolase activity"/>
    <property type="evidence" value="ECO:0007669"/>
    <property type="project" value="UniProtKB-KW"/>
</dbReference>
<dbReference type="SUPFAM" id="SSF48208">
    <property type="entry name" value="Six-hairpin glycosidases"/>
    <property type="match status" value="1"/>
</dbReference>
<evidence type="ECO:0000313" key="3">
    <source>
        <dbReference type="EMBL" id="NKQ57791.1"/>
    </source>
</evidence>
<dbReference type="PANTHER" id="PTHR31616:SF0">
    <property type="entry name" value="GLUCAN 1,4-ALPHA-GLUCOSIDASE"/>
    <property type="match status" value="1"/>
</dbReference>
<keyword evidence="3" id="KW-0378">Hydrolase</keyword>
<comment type="caution">
    <text evidence="3">The sequence shown here is derived from an EMBL/GenBank/DDBJ whole genome shotgun (WGS) entry which is preliminary data.</text>
</comment>
<keyword evidence="4" id="KW-1185">Reference proteome</keyword>
<feature type="domain" description="GH15-like" evidence="1">
    <location>
        <begin position="215"/>
        <end position="582"/>
    </location>
</feature>
<dbReference type="PANTHER" id="PTHR31616">
    <property type="entry name" value="TREHALASE"/>
    <property type="match status" value="1"/>
</dbReference>
<dbReference type="Pfam" id="PF00723">
    <property type="entry name" value="Glyco_hydro_15"/>
    <property type="match status" value="1"/>
</dbReference>
<reference evidence="3 4" key="1">
    <citation type="submission" date="2020-04" db="EMBL/GenBank/DDBJ databases">
        <title>Novel species.</title>
        <authorList>
            <person name="Teo W.F.A."/>
            <person name="Lipun K."/>
            <person name="Srisuk N."/>
            <person name="Duangmal K."/>
        </authorList>
    </citation>
    <scope>NUCLEOTIDE SEQUENCE [LARGE SCALE GENOMIC DNA]</scope>
    <source>
        <strain evidence="3 4">K13G38</strain>
    </source>
</reference>
<feature type="domain" description="Trehalase-like N-terminal" evidence="2">
    <location>
        <begin position="4"/>
        <end position="148"/>
    </location>
</feature>
<dbReference type="EMBL" id="JAAXLS010000042">
    <property type="protein sequence ID" value="NKQ57791.1"/>
    <property type="molecule type" value="Genomic_DNA"/>
</dbReference>
<dbReference type="RefSeq" id="WP_168520997.1">
    <property type="nucleotide sequence ID" value="NZ_JAAXLS010000042.1"/>
</dbReference>
<organism evidence="3 4">
    <name type="scientific">Amycolatopsis acididurans</name>
    <dbReference type="NCBI Taxonomy" id="2724524"/>
    <lineage>
        <taxon>Bacteria</taxon>
        <taxon>Bacillati</taxon>
        <taxon>Actinomycetota</taxon>
        <taxon>Actinomycetes</taxon>
        <taxon>Pseudonocardiales</taxon>
        <taxon>Pseudonocardiaceae</taxon>
        <taxon>Amycolatopsis</taxon>
    </lineage>
</organism>
<dbReference type="InterPro" id="IPR011613">
    <property type="entry name" value="GH15-like"/>
</dbReference>